<protein>
    <submittedName>
        <fullName evidence="1">Uncharacterized protein</fullName>
    </submittedName>
</protein>
<gene>
    <name evidence="1" type="ORF">SAMN05421858_3370</name>
</gene>
<evidence type="ECO:0000313" key="2">
    <source>
        <dbReference type="Proteomes" id="UP000186914"/>
    </source>
</evidence>
<sequence>MVMATVVRAPTAITIYPCGHEIDHMSELIDVPALDPLSPGEWLTAFLAAADDT</sequence>
<dbReference type="EMBL" id="FTNO01000003">
    <property type="protein sequence ID" value="SIR69130.1"/>
    <property type="molecule type" value="Genomic_DNA"/>
</dbReference>
<accession>A0A1N7D019</accession>
<reference evidence="2" key="1">
    <citation type="submission" date="2017-01" db="EMBL/GenBank/DDBJ databases">
        <authorList>
            <person name="Varghese N."/>
            <person name="Submissions S."/>
        </authorList>
    </citation>
    <scope>NUCLEOTIDE SEQUENCE [LARGE SCALE GENOMIC DNA]</scope>
    <source>
        <strain evidence="2">CGMCC 1.7737</strain>
    </source>
</reference>
<dbReference type="AlphaFoldDB" id="A0A1N7D019"/>
<name>A0A1N7D019_9EURY</name>
<organism evidence="1 2">
    <name type="scientific">Haladaptatus litoreus</name>
    <dbReference type="NCBI Taxonomy" id="553468"/>
    <lineage>
        <taxon>Archaea</taxon>
        <taxon>Methanobacteriati</taxon>
        <taxon>Methanobacteriota</taxon>
        <taxon>Stenosarchaea group</taxon>
        <taxon>Halobacteria</taxon>
        <taxon>Halobacteriales</taxon>
        <taxon>Haladaptataceae</taxon>
        <taxon>Haladaptatus</taxon>
    </lineage>
</organism>
<dbReference type="Proteomes" id="UP000186914">
    <property type="component" value="Unassembled WGS sequence"/>
</dbReference>
<evidence type="ECO:0000313" key="1">
    <source>
        <dbReference type="EMBL" id="SIR69130.1"/>
    </source>
</evidence>
<proteinExistence type="predicted"/>
<keyword evidence="2" id="KW-1185">Reference proteome</keyword>